<dbReference type="InterPro" id="IPR024983">
    <property type="entry name" value="CHAT_dom"/>
</dbReference>
<keyword evidence="3" id="KW-1185">Reference proteome</keyword>
<accession>A0AAJ0H7P9</accession>
<proteinExistence type="predicted"/>
<dbReference type="SUPFAM" id="SSF81901">
    <property type="entry name" value="HCP-like"/>
    <property type="match status" value="1"/>
</dbReference>
<gene>
    <name evidence="2" type="ORF">B0T25DRAFT_465335</name>
</gene>
<organism evidence="2 3">
    <name type="scientific">Lasiosphaeria hispida</name>
    <dbReference type="NCBI Taxonomy" id="260671"/>
    <lineage>
        <taxon>Eukaryota</taxon>
        <taxon>Fungi</taxon>
        <taxon>Dikarya</taxon>
        <taxon>Ascomycota</taxon>
        <taxon>Pezizomycotina</taxon>
        <taxon>Sordariomycetes</taxon>
        <taxon>Sordariomycetidae</taxon>
        <taxon>Sordariales</taxon>
        <taxon>Lasiosphaeriaceae</taxon>
        <taxon>Lasiosphaeria</taxon>
    </lineage>
</organism>
<dbReference type="Pfam" id="PF12770">
    <property type="entry name" value="CHAT"/>
    <property type="match status" value="1"/>
</dbReference>
<evidence type="ECO:0000313" key="3">
    <source>
        <dbReference type="Proteomes" id="UP001275084"/>
    </source>
</evidence>
<comment type="caution">
    <text evidence="2">The sequence shown here is derived from an EMBL/GenBank/DDBJ whole genome shotgun (WGS) entry which is preliminary data.</text>
</comment>
<dbReference type="InterPro" id="IPR011990">
    <property type="entry name" value="TPR-like_helical_dom_sf"/>
</dbReference>
<dbReference type="Proteomes" id="UP001275084">
    <property type="component" value="Unassembled WGS sequence"/>
</dbReference>
<evidence type="ECO:0000313" key="2">
    <source>
        <dbReference type="EMBL" id="KAK3341902.1"/>
    </source>
</evidence>
<reference evidence="2" key="2">
    <citation type="submission" date="2023-06" db="EMBL/GenBank/DDBJ databases">
        <authorList>
            <consortium name="Lawrence Berkeley National Laboratory"/>
            <person name="Haridas S."/>
            <person name="Hensen N."/>
            <person name="Bonometti L."/>
            <person name="Westerberg I."/>
            <person name="Brannstrom I.O."/>
            <person name="Guillou S."/>
            <person name="Cros-Aarteil S."/>
            <person name="Calhoun S."/>
            <person name="Kuo A."/>
            <person name="Mondo S."/>
            <person name="Pangilinan J."/>
            <person name="Riley R."/>
            <person name="Labutti K."/>
            <person name="Andreopoulos B."/>
            <person name="Lipzen A."/>
            <person name="Chen C."/>
            <person name="Yanf M."/>
            <person name="Daum C."/>
            <person name="Ng V."/>
            <person name="Clum A."/>
            <person name="Steindorff A."/>
            <person name="Ohm R."/>
            <person name="Martin F."/>
            <person name="Silar P."/>
            <person name="Natvig D."/>
            <person name="Lalanne C."/>
            <person name="Gautier V."/>
            <person name="Ament-Velasquez S.L."/>
            <person name="Kruys A."/>
            <person name="Hutchinson M.I."/>
            <person name="Powell A.J."/>
            <person name="Barry K."/>
            <person name="Miller A.N."/>
            <person name="Grigoriev I.V."/>
            <person name="Debuchy R."/>
            <person name="Gladieux P."/>
            <person name="Thoren M.H."/>
            <person name="Johannesson H."/>
        </authorList>
    </citation>
    <scope>NUCLEOTIDE SEQUENCE</scope>
    <source>
        <strain evidence="2">CBS 955.72</strain>
    </source>
</reference>
<protein>
    <submittedName>
        <fullName evidence="2">CHAT domain-containing protein</fullName>
    </submittedName>
</protein>
<dbReference type="EMBL" id="JAUIQD010000008">
    <property type="protein sequence ID" value="KAK3341902.1"/>
    <property type="molecule type" value="Genomic_DNA"/>
</dbReference>
<sequence length="706" mass="77326">MRGPAPKISDPSIRHVSRKEVGRLSSYADSLARRYEKYGALADLENAISRYREAVQLSMTLCDRTNRPSCLSNLGNLLAKRYERTGNPADFDDATLCIKKAIAAVTAFTPQNTPSCAAYRNSLGNLWAWKFRLTGNPEHIEFALSCLEQAVACPEASPQDRMSWRSNLATVGSWKYEQTQALEDLQYAIRQAKEALTEQPVEFSSRAIPLSCLADLLRCRYHKTHEPIDIKECLRLYMECWNCRDAAPAVRISAAQKATNILSEFQHGAEASDLLDQAVYLLPGISSHGLCQQDQQYMLSEFSGLATLAASAALEAGKDPIHAIQLLELGRGVISSLKSGGAGNASHQMTDLTNTCSITEHELQQAASQGPMVIINTSLLRCDAILVEADGVRFVPLPTLRLKDIEAKVSQATKEMFQILEWLWVTTAGPVLDNLRFREPQHTTCAWPRLWWMPTGVLSQLPLHAAGLHQIRSSDSVIDRVISSYTPSIKALLHTQSLSANPRPMTGEALLVSMPKTPDCTPLPKASEEVAGVAKLLKSLTSSAPTKLKHPTKSTVLAHLQSCSSFHFTGHSVSDPADPSASRLLLADWQTDPLTVRDLSTLDRSANPPFLAYLSACSTGANTAERLQDESINLMTACQMAGFRHTVGSMWDVLDEHSVAAARGFYEELKIAGAEGVAWGVHVAARGLREATRDPWAWGAFVHMGV</sequence>
<dbReference type="AlphaFoldDB" id="A0AAJ0H7P9"/>
<reference evidence="2" key="1">
    <citation type="journal article" date="2023" name="Mol. Phylogenet. Evol.">
        <title>Genome-scale phylogeny and comparative genomics of the fungal order Sordariales.</title>
        <authorList>
            <person name="Hensen N."/>
            <person name="Bonometti L."/>
            <person name="Westerberg I."/>
            <person name="Brannstrom I.O."/>
            <person name="Guillou S."/>
            <person name="Cros-Aarteil S."/>
            <person name="Calhoun S."/>
            <person name="Haridas S."/>
            <person name="Kuo A."/>
            <person name="Mondo S."/>
            <person name="Pangilinan J."/>
            <person name="Riley R."/>
            <person name="LaButti K."/>
            <person name="Andreopoulos B."/>
            <person name="Lipzen A."/>
            <person name="Chen C."/>
            <person name="Yan M."/>
            <person name="Daum C."/>
            <person name="Ng V."/>
            <person name="Clum A."/>
            <person name="Steindorff A."/>
            <person name="Ohm R.A."/>
            <person name="Martin F."/>
            <person name="Silar P."/>
            <person name="Natvig D.O."/>
            <person name="Lalanne C."/>
            <person name="Gautier V."/>
            <person name="Ament-Velasquez S.L."/>
            <person name="Kruys A."/>
            <person name="Hutchinson M.I."/>
            <person name="Powell A.J."/>
            <person name="Barry K."/>
            <person name="Miller A.N."/>
            <person name="Grigoriev I.V."/>
            <person name="Debuchy R."/>
            <person name="Gladieux P."/>
            <person name="Hiltunen Thoren M."/>
            <person name="Johannesson H."/>
        </authorList>
    </citation>
    <scope>NUCLEOTIDE SEQUENCE</scope>
    <source>
        <strain evidence="2">CBS 955.72</strain>
    </source>
</reference>
<feature type="domain" description="CHAT" evidence="1">
    <location>
        <begin position="420"/>
        <end position="705"/>
    </location>
</feature>
<evidence type="ECO:0000259" key="1">
    <source>
        <dbReference type="Pfam" id="PF12770"/>
    </source>
</evidence>
<name>A0AAJ0H7P9_9PEZI</name>
<dbReference type="Gene3D" id="1.25.40.10">
    <property type="entry name" value="Tetratricopeptide repeat domain"/>
    <property type="match status" value="1"/>
</dbReference>